<dbReference type="InterPro" id="IPR048427">
    <property type="entry name" value="YpoC"/>
</dbReference>
<evidence type="ECO:0000313" key="2">
    <source>
        <dbReference type="EMBL" id="PYZ98382.1"/>
    </source>
</evidence>
<evidence type="ECO:0000259" key="1">
    <source>
        <dbReference type="Pfam" id="PF21747"/>
    </source>
</evidence>
<dbReference type="Proteomes" id="UP000248066">
    <property type="component" value="Unassembled WGS sequence"/>
</dbReference>
<dbReference type="OrthoDB" id="2360594at2"/>
<dbReference type="AlphaFoldDB" id="A0A2W0HMS7"/>
<dbReference type="Pfam" id="PF21747">
    <property type="entry name" value="YpoC"/>
    <property type="match status" value="1"/>
</dbReference>
<proteinExistence type="predicted"/>
<feature type="domain" description="YpoC-like" evidence="1">
    <location>
        <begin position="47"/>
        <end position="156"/>
    </location>
</feature>
<protein>
    <recommendedName>
        <fullName evidence="1">YpoC-like domain-containing protein</fullName>
    </recommendedName>
</protein>
<name>A0A2W0HMS7_9BACI</name>
<dbReference type="EMBL" id="PDOF01000001">
    <property type="protein sequence ID" value="PYZ98382.1"/>
    <property type="molecule type" value="Genomic_DNA"/>
</dbReference>
<sequence length="158" mass="18392">MENNKARPGAFQRRPFTGYDDQTLFEEDIAFVEGTYMCNHPWKTPKSYVMEIERQWREEGSEKIASAFRGRNKQEAEKLMIYYASRYIQAMSWAEGKPVTSLENIAGVLSESVCAPVNLQERLSYVLASPSHHQSFTVLDQLFAESRKKWAVYFMKMQ</sequence>
<organism evidence="2 3">
    <name type="scientific">Alteribacter lacisalsi</name>
    <dbReference type="NCBI Taxonomy" id="2045244"/>
    <lineage>
        <taxon>Bacteria</taxon>
        <taxon>Bacillati</taxon>
        <taxon>Bacillota</taxon>
        <taxon>Bacilli</taxon>
        <taxon>Bacillales</taxon>
        <taxon>Bacillaceae</taxon>
        <taxon>Alteribacter</taxon>
    </lineage>
</organism>
<keyword evidence="3" id="KW-1185">Reference proteome</keyword>
<dbReference type="RefSeq" id="WP_110518255.1">
    <property type="nucleotide sequence ID" value="NZ_PDOF01000001.1"/>
</dbReference>
<comment type="caution">
    <text evidence="2">The sequence shown here is derived from an EMBL/GenBank/DDBJ whole genome shotgun (WGS) entry which is preliminary data.</text>
</comment>
<evidence type="ECO:0000313" key="3">
    <source>
        <dbReference type="Proteomes" id="UP000248066"/>
    </source>
</evidence>
<reference evidence="2 3" key="1">
    <citation type="submission" date="2017-10" db="EMBL/GenBank/DDBJ databases">
        <title>Bacillus sp. nov., a halophilic bacterium isolated from a Yangshapao Lake.</title>
        <authorList>
            <person name="Wang H."/>
        </authorList>
    </citation>
    <scope>NUCLEOTIDE SEQUENCE [LARGE SCALE GENOMIC DNA]</scope>
    <source>
        <strain evidence="2 3">YSP-3</strain>
    </source>
</reference>
<gene>
    <name evidence="2" type="ORF">CR205_07250</name>
</gene>
<accession>A0A2W0HMS7</accession>